<organism evidence="11 12">
    <name type="scientific">Holothuria leucospilota</name>
    <name type="common">Black long sea cucumber</name>
    <name type="synonym">Mertensiothuria leucospilota</name>
    <dbReference type="NCBI Taxonomy" id="206669"/>
    <lineage>
        <taxon>Eukaryota</taxon>
        <taxon>Metazoa</taxon>
        <taxon>Echinodermata</taxon>
        <taxon>Eleutherozoa</taxon>
        <taxon>Echinozoa</taxon>
        <taxon>Holothuroidea</taxon>
        <taxon>Aspidochirotacea</taxon>
        <taxon>Aspidochirotida</taxon>
        <taxon>Holothuriidae</taxon>
        <taxon>Holothuria</taxon>
    </lineage>
</organism>
<gene>
    <name evidence="11" type="ORF">HOLleu_19913</name>
</gene>
<evidence type="ECO:0000313" key="12">
    <source>
        <dbReference type="Proteomes" id="UP001152320"/>
    </source>
</evidence>
<evidence type="ECO:0000259" key="10">
    <source>
        <dbReference type="PROSITE" id="PS50853"/>
    </source>
</evidence>
<dbReference type="SUPFAM" id="SSF49265">
    <property type="entry name" value="Fibronectin type III"/>
    <property type="match status" value="1"/>
</dbReference>
<evidence type="ECO:0000256" key="1">
    <source>
        <dbReference type="ARBA" id="ARBA00010890"/>
    </source>
</evidence>
<dbReference type="Gene3D" id="2.60.40.10">
    <property type="entry name" value="Immunoglobulins"/>
    <property type="match status" value="2"/>
</dbReference>
<keyword evidence="6" id="KW-0325">Glycoprotein</keyword>
<feature type="transmembrane region" description="Helical" evidence="8">
    <location>
        <begin position="492"/>
        <end position="514"/>
    </location>
</feature>
<dbReference type="PROSITE" id="PS50835">
    <property type="entry name" value="IG_LIKE"/>
    <property type="match status" value="2"/>
</dbReference>
<dbReference type="PANTHER" id="PTHR23036:SF109">
    <property type="entry name" value="LEPTIN RECEPTOR"/>
    <property type="match status" value="1"/>
</dbReference>
<sequence length="724" mass="80938">MAVIAKYLIPLTVASFGLAIENVPLLRNKTLILHCAVENISQIFQDDILWAKNGESLPYWTDKPIYRQDQAQVDDSGVYTCNVTGGMQQVFDVIVGDIPIARSGRRTLYCPEVAVNRSNSSYILWSKDAEMFVNKTDLTFTVIASQFTDGGYYTCNNSGTEKTYAIVVGEKPTKPPTARCLQSPNTTITCSSIITNSQSNELCMNVYRVSWAGSRSAEPLISKCTKDGIELHISVDLDHQLTAETRCYIKTVVSNDFGSSFSEKEFYLAYFVTPDPPVNVKLERTGEFSFKGSFDVPNSWKVASKLKFNYSVIEKATGDEKTIRPSLFLKSENRKTATFNVNVNGDLPPYTLVCMTVKISFDHGNAVGWSKPSQAVCNHTEEKAPSKGPQSVTLMKDVSEGAHRAISLQWQPPPEDARNGVIVSYGLVIIETSTEVEILRVTLPGNETEWSNTSALLDPYKEYLIELTASTSKGHSPVISYPLIMALTPRNIALIVIIVVSCLAGFILVAAVGWKVERKIHPRHLPEPFLIPENQMQFLLSRKGPLPKQKEVFDDLRSPPPAADEQIEVKPEENNNTEYESQTERTATNEEVSPPLDDGYIRRNSRELVYERRSGSFSDAYTERTSVDLTPTQVLMFHFSDTELPKSCINTGITCYQTEPRSTEGTVHGSDYTIVPNTSPADSQYIAKDDVRLQARLDDSRRYENYIPFEKKVIETMRNLNAKC</sequence>
<dbReference type="GO" id="GO:0019955">
    <property type="term" value="F:cytokine binding"/>
    <property type="evidence" value="ECO:0007669"/>
    <property type="project" value="TreeGrafter"/>
</dbReference>
<keyword evidence="5" id="KW-0675">Receptor</keyword>
<comment type="caution">
    <text evidence="11">The sequence shown here is derived from an EMBL/GenBank/DDBJ whole genome shotgun (WGS) entry which is preliminary data.</text>
</comment>
<dbReference type="InterPro" id="IPR036179">
    <property type="entry name" value="Ig-like_dom_sf"/>
</dbReference>
<keyword evidence="3" id="KW-0677">Repeat</keyword>
<dbReference type="GO" id="GO:0043235">
    <property type="term" value="C:receptor complex"/>
    <property type="evidence" value="ECO:0007669"/>
    <property type="project" value="TreeGrafter"/>
</dbReference>
<dbReference type="SUPFAM" id="SSF48726">
    <property type="entry name" value="Immunoglobulin"/>
    <property type="match status" value="1"/>
</dbReference>
<keyword evidence="2" id="KW-0732">Signal</keyword>
<feature type="compositionally biased region" description="Polar residues" evidence="7">
    <location>
        <begin position="574"/>
        <end position="591"/>
    </location>
</feature>
<keyword evidence="12" id="KW-1185">Reference proteome</keyword>
<evidence type="ECO:0000256" key="7">
    <source>
        <dbReference type="SAM" id="MobiDB-lite"/>
    </source>
</evidence>
<dbReference type="PROSITE" id="PS50853">
    <property type="entry name" value="FN3"/>
    <property type="match status" value="1"/>
</dbReference>
<dbReference type="GO" id="GO:0004896">
    <property type="term" value="F:cytokine receptor activity"/>
    <property type="evidence" value="ECO:0007669"/>
    <property type="project" value="TreeGrafter"/>
</dbReference>
<feature type="domain" description="Ig-like" evidence="9">
    <location>
        <begin position="10"/>
        <end position="84"/>
    </location>
</feature>
<evidence type="ECO:0000259" key="9">
    <source>
        <dbReference type="PROSITE" id="PS50835"/>
    </source>
</evidence>
<protein>
    <submittedName>
        <fullName evidence="11">Roundabout-like 1</fullName>
    </submittedName>
</protein>
<comment type="similarity">
    <text evidence="1">Belongs to the type I cytokine receptor family. Type 3 subfamily.</text>
</comment>
<keyword evidence="8" id="KW-0812">Transmembrane</keyword>
<proteinExistence type="inferred from homology"/>
<evidence type="ECO:0000256" key="3">
    <source>
        <dbReference type="ARBA" id="ARBA00022737"/>
    </source>
</evidence>
<evidence type="ECO:0000256" key="5">
    <source>
        <dbReference type="ARBA" id="ARBA00023170"/>
    </source>
</evidence>
<name>A0A9Q1C0M6_HOLLE</name>
<evidence type="ECO:0000256" key="6">
    <source>
        <dbReference type="ARBA" id="ARBA00023180"/>
    </source>
</evidence>
<accession>A0A9Q1C0M6</accession>
<dbReference type="OrthoDB" id="10253954at2759"/>
<keyword evidence="8" id="KW-0472">Membrane</keyword>
<dbReference type="GO" id="GO:0009897">
    <property type="term" value="C:external side of plasma membrane"/>
    <property type="evidence" value="ECO:0007669"/>
    <property type="project" value="TreeGrafter"/>
</dbReference>
<dbReference type="InterPro" id="IPR013783">
    <property type="entry name" value="Ig-like_fold"/>
</dbReference>
<dbReference type="Proteomes" id="UP001152320">
    <property type="component" value="Chromosome 9"/>
</dbReference>
<dbReference type="InterPro" id="IPR007110">
    <property type="entry name" value="Ig-like_dom"/>
</dbReference>
<reference evidence="11" key="1">
    <citation type="submission" date="2021-10" db="EMBL/GenBank/DDBJ databases">
        <title>Tropical sea cucumber genome reveals ecological adaptation and Cuvierian tubules defense mechanism.</title>
        <authorList>
            <person name="Chen T."/>
        </authorList>
    </citation>
    <scope>NUCLEOTIDE SEQUENCE</scope>
    <source>
        <strain evidence="11">Nanhai2018</strain>
        <tissue evidence="11">Muscle</tissue>
    </source>
</reference>
<evidence type="ECO:0000313" key="11">
    <source>
        <dbReference type="EMBL" id="KAJ8036050.1"/>
    </source>
</evidence>
<feature type="domain" description="Ig-like" evidence="9">
    <location>
        <begin position="107"/>
        <end position="165"/>
    </location>
</feature>
<dbReference type="InterPro" id="IPR050379">
    <property type="entry name" value="Type-I_Cytokine_Rcpt"/>
</dbReference>
<evidence type="ECO:0000256" key="8">
    <source>
        <dbReference type="SAM" id="Phobius"/>
    </source>
</evidence>
<dbReference type="AlphaFoldDB" id="A0A9Q1C0M6"/>
<dbReference type="CDD" id="cd00063">
    <property type="entry name" value="FN3"/>
    <property type="match status" value="1"/>
</dbReference>
<keyword evidence="4" id="KW-1015">Disulfide bond</keyword>
<feature type="domain" description="Fibronectin type-III" evidence="10">
    <location>
        <begin position="388"/>
        <end position="491"/>
    </location>
</feature>
<feature type="region of interest" description="Disordered" evidence="7">
    <location>
        <begin position="550"/>
        <end position="599"/>
    </location>
</feature>
<dbReference type="EMBL" id="JAIZAY010000009">
    <property type="protein sequence ID" value="KAJ8036050.1"/>
    <property type="molecule type" value="Genomic_DNA"/>
</dbReference>
<dbReference type="InterPro" id="IPR036116">
    <property type="entry name" value="FN3_sf"/>
</dbReference>
<keyword evidence="8" id="KW-1133">Transmembrane helix</keyword>
<dbReference type="PANTHER" id="PTHR23036">
    <property type="entry name" value="CYTOKINE RECEPTOR"/>
    <property type="match status" value="1"/>
</dbReference>
<evidence type="ECO:0000256" key="2">
    <source>
        <dbReference type="ARBA" id="ARBA00022729"/>
    </source>
</evidence>
<dbReference type="InterPro" id="IPR003961">
    <property type="entry name" value="FN3_dom"/>
</dbReference>
<evidence type="ECO:0000256" key="4">
    <source>
        <dbReference type="ARBA" id="ARBA00023157"/>
    </source>
</evidence>